<evidence type="ECO:0000313" key="4">
    <source>
        <dbReference type="Proteomes" id="UP000053989"/>
    </source>
</evidence>
<reference evidence="4" key="2">
    <citation type="submission" date="2015-01" db="EMBL/GenBank/DDBJ databases">
        <title>Evolutionary Origins and Diversification of the Mycorrhizal Mutualists.</title>
        <authorList>
            <consortium name="DOE Joint Genome Institute"/>
            <consortium name="Mycorrhizal Genomics Consortium"/>
            <person name="Kohler A."/>
            <person name="Kuo A."/>
            <person name="Nagy L.G."/>
            <person name="Floudas D."/>
            <person name="Copeland A."/>
            <person name="Barry K.W."/>
            <person name="Cichocki N."/>
            <person name="Veneault-Fourrey C."/>
            <person name="LaButti K."/>
            <person name="Lindquist E.A."/>
            <person name="Lipzen A."/>
            <person name="Lundell T."/>
            <person name="Morin E."/>
            <person name="Murat C."/>
            <person name="Riley R."/>
            <person name="Ohm R."/>
            <person name="Sun H."/>
            <person name="Tunlid A."/>
            <person name="Henrissat B."/>
            <person name="Grigoriev I.V."/>
            <person name="Hibbett D.S."/>
            <person name="Martin F."/>
        </authorList>
    </citation>
    <scope>NUCLEOTIDE SEQUENCE [LARGE SCALE GENOMIC DNA]</scope>
    <source>
        <strain evidence="4">Foug A</strain>
    </source>
</reference>
<reference evidence="3 4" key="1">
    <citation type="submission" date="2014-04" db="EMBL/GenBank/DDBJ databases">
        <authorList>
            <consortium name="DOE Joint Genome Institute"/>
            <person name="Kuo A."/>
            <person name="Kohler A."/>
            <person name="Nagy L.G."/>
            <person name="Floudas D."/>
            <person name="Copeland A."/>
            <person name="Barry K.W."/>
            <person name="Cichocki N."/>
            <person name="Veneault-Fourrey C."/>
            <person name="LaButti K."/>
            <person name="Lindquist E.A."/>
            <person name="Lipzen A."/>
            <person name="Lundell T."/>
            <person name="Morin E."/>
            <person name="Murat C."/>
            <person name="Sun H."/>
            <person name="Tunlid A."/>
            <person name="Henrissat B."/>
            <person name="Grigoriev I.V."/>
            <person name="Hibbett D.S."/>
            <person name="Martin F."/>
            <person name="Nordberg H.P."/>
            <person name="Cantor M.N."/>
            <person name="Hua S.X."/>
        </authorList>
    </citation>
    <scope>NUCLEOTIDE SEQUENCE [LARGE SCALE GENOMIC DNA]</scope>
    <source>
        <strain evidence="3 4">Foug A</strain>
    </source>
</reference>
<feature type="region of interest" description="Disordered" evidence="1">
    <location>
        <begin position="502"/>
        <end position="597"/>
    </location>
</feature>
<organism evidence="3 4">
    <name type="scientific">Scleroderma citrinum Foug A</name>
    <dbReference type="NCBI Taxonomy" id="1036808"/>
    <lineage>
        <taxon>Eukaryota</taxon>
        <taxon>Fungi</taxon>
        <taxon>Dikarya</taxon>
        <taxon>Basidiomycota</taxon>
        <taxon>Agaricomycotina</taxon>
        <taxon>Agaricomycetes</taxon>
        <taxon>Agaricomycetidae</taxon>
        <taxon>Boletales</taxon>
        <taxon>Sclerodermatineae</taxon>
        <taxon>Sclerodermataceae</taxon>
        <taxon>Scleroderma</taxon>
    </lineage>
</organism>
<feature type="compositionally biased region" description="Acidic residues" evidence="1">
    <location>
        <begin position="524"/>
        <end position="538"/>
    </location>
</feature>
<dbReference type="EMBL" id="KN822019">
    <property type="protein sequence ID" value="KIM66008.1"/>
    <property type="molecule type" value="Genomic_DNA"/>
</dbReference>
<protein>
    <recommendedName>
        <fullName evidence="2">ZW10 C-terminal helical domain-containing protein</fullName>
    </recommendedName>
</protein>
<evidence type="ECO:0000313" key="3">
    <source>
        <dbReference type="EMBL" id="KIM66008.1"/>
    </source>
</evidence>
<dbReference type="Gene3D" id="1.10.357.150">
    <property type="match status" value="1"/>
</dbReference>
<dbReference type="InParanoid" id="A0A0C2ZX15"/>
<feature type="compositionally biased region" description="Low complexity" evidence="1">
    <location>
        <begin position="466"/>
        <end position="478"/>
    </location>
</feature>
<evidence type="ECO:0000259" key="2">
    <source>
        <dbReference type="Pfam" id="PF22766"/>
    </source>
</evidence>
<dbReference type="Pfam" id="PF22766">
    <property type="entry name" value="ZW10_C2"/>
    <property type="match status" value="1"/>
</dbReference>
<dbReference type="AlphaFoldDB" id="A0A0C2ZX15"/>
<dbReference type="PANTHER" id="PTHR12205">
    <property type="entry name" value="CENTROMERE/KINETOCHORE PROTEIN ZW10"/>
    <property type="match status" value="1"/>
</dbReference>
<dbReference type="STRING" id="1036808.A0A0C2ZX15"/>
<gene>
    <name evidence="3" type="ORF">SCLCIDRAFT_395866</name>
</gene>
<dbReference type="Proteomes" id="UP000053989">
    <property type="component" value="Unassembled WGS sequence"/>
</dbReference>
<dbReference type="GO" id="GO:1990423">
    <property type="term" value="C:RZZ complex"/>
    <property type="evidence" value="ECO:0007669"/>
    <property type="project" value="TreeGrafter"/>
</dbReference>
<dbReference type="InterPro" id="IPR046362">
    <property type="entry name" value="Zw10/DSL1_C_sf"/>
</dbReference>
<dbReference type="GO" id="GO:0007094">
    <property type="term" value="P:mitotic spindle assembly checkpoint signaling"/>
    <property type="evidence" value="ECO:0007669"/>
    <property type="project" value="TreeGrafter"/>
</dbReference>
<dbReference type="GO" id="GO:0005737">
    <property type="term" value="C:cytoplasm"/>
    <property type="evidence" value="ECO:0007669"/>
    <property type="project" value="GOC"/>
</dbReference>
<feature type="region of interest" description="Disordered" evidence="1">
    <location>
        <begin position="466"/>
        <end position="487"/>
    </location>
</feature>
<dbReference type="PANTHER" id="PTHR12205:SF0">
    <property type="entry name" value="CENTROMERE_KINETOCHORE PROTEIN ZW10 HOMOLOG"/>
    <property type="match status" value="1"/>
</dbReference>
<dbReference type="GO" id="GO:0006888">
    <property type="term" value="P:endoplasmic reticulum to Golgi vesicle-mediated transport"/>
    <property type="evidence" value="ECO:0007669"/>
    <property type="project" value="TreeGrafter"/>
</dbReference>
<dbReference type="HOGENOM" id="CLU_012968_0_0_1"/>
<name>A0A0C2ZX15_9AGAM</name>
<dbReference type="OrthoDB" id="534815at2759"/>
<sequence length="909" mass="99624">MAFPLPSHLPRKVDVSSQTLSKLDSATWKTLDSLVASSWRTELDEYIRQTKNRIHDRMRTDSAAFNAQLSSAKSAQERLSNMSHAVNTLNRTVFDPKSGITSILLTALRQHQVLAQASLNADVMHASLLHLAKCKTQLEAVQMLTDTGDLPTAVLKCLELGSLLAVAPGPLGEATVTVDMKKTLVVIENRISELLGQACSQCLHVSEREIVIRSSVFVPGSKAPLPLSAVLSSLSHVALSAYLTSLRRNLTTYHFDNTIRNGCSMASTAEDDPSGSVVYKLQRLTSNGPTSRGASLSNLSNLLDFINEKLFPHLPPVQRTGFPRSLVKPLTTSIMTNLLVPSLPSTLEALPEYLELTRKTVEFESRYIAGLLGGDSADSEIKAWADNVCVHYEKARRIYILDAFRDVVLERATLKGQTFMAEVVASPLASSVHGRAPVLQEDSIAKISPTSETDAWNLDDQSFATSSSKSAVDDSSWGFDDDIDQSGQIEGDLITPEAEAEVDPGDAWGWNDDDPSEQPKADPADEPAAEPSEEEGTWDNDPWTDSTDVHESTVPINLPIRPVPPTGVPTKSQKVNPEQREINGHANHGSSKPSWGSDHVTKETYLVSTLMTDIVQTVEKCLQEGKSLAYSGVFFTPSTSTSSPGTLIMHSGALVIDLYCALYPVATAARLSKAVQHMQYSNDCYYLSEELSRVLLHTEEFSDVKGKLKERRDDLNVLTDSWFHEGVDKQVMALNDLLGGANGFIGTSDQDRYDEYETVVMGVLRNIRSVAQAWKPVLPTSKYYIAIGNVVDSALSRILDDILAIPDIPEVESHKLSELCRILASLEGLFVKSTDESSLVVSFVPSWLKFSYLSELLEASMADLSYLFEEGALVDFEIDELAKLVRALFADTPLRAKTLEKIMGGHPIR</sequence>
<keyword evidence="4" id="KW-1185">Reference proteome</keyword>
<dbReference type="InterPro" id="IPR055148">
    <property type="entry name" value="ZW10_C_2"/>
</dbReference>
<feature type="domain" description="ZW10 C-terminal helical" evidence="2">
    <location>
        <begin position="760"/>
        <end position="902"/>
    </location>
</feature>
<proteinExistence type="predicted"/>
<accession>A0A0C2ZX15</accession>
<evidence type="ECO:0000256" key="1">
    <source>
        <dbReference type="SAM" id="MobiDB-lite"/>
    </source>
</evidence>